<evidence type="ECO:0000256" key="1">
    <source>
        <dbReference type="SAM" id="SignalP"/>
    </source>
</evidence>
<protein>
    <submittedName>
        <fullName evidence="3">Alpha/beta hydrolase family protein</fullName>
        <ecNumber evidence="3">3.4.-.-</ecNumber>
    </submittedName>
</protein>
<keyword evidence="1" id="KW-0732">Signal</keyword>
<evidence type="ECO:0000259" key="2">
    <source>
        <dbReference type="Pfam" id="PF01738"/>
    </source>
</evidence>
<accession>A0ABV6X4X4</accession>
<keyword evidence="3" id="KW-0378">Hydrolase</keyword>
<dbReference type="GO" id="GO:0016787">
    <property type="term" value="F:hydrolase activity"/>
    <property type="evidence" value="ECO:0007669"/>
    <property type="project" value="UniProtKB-KW"/>
</dbReference>
<dbReference type="EMBL" id="JBHEZY010000008">
    <property type="protein sequence ID" value="MFC1433226.1"/>
    <property type="molecule type" value="Genomic_DNA"/>
</dbReference>
<dbReference type="Proteomes" id="UP001592530">
    <property type="component" value="Unassembled WGS sequence"/>
</dbReference>
<dbReference type="Gene3D" id="3.40.50.1820">
    <property type="entry name" value="alpha/beta hydrolase"/>
    <property type="match status" value="1"/>
</dbReference>
<dbReference type="PROSITE" id="PS51257">
    <property type="entry name" value="PROKAR_LIPOPROTEIN"/>
    <property type="match status" value="1"/>
</dbReference>
<dbReference type="InterPro" id="IPR029058">
    <property type="entry name" value="AB_hydrolase_fold"/>
</dbReference>
<name>A0ABV6X4X4_9ACTN</name>
<sequence>MLRRLALFAVAVVLTGCSSAAPKAEPAFSPYDCLSVAQWKTLVQLSSDGSQFDAHVSGKGTVGIVYAHMSGADLCEWSSFAKEAAGEGYLTLTYTSSGSMDLDVTAAVGELKRRGATRVVLVGGSMGGTAVLTAASLPEPLPVAAVVSLSAPESYGGDNALNAVKQLRMPVQFMVDQGDSDFVDGVTELSRVCGSAHKVLKVYPGSGHASAVLADSKAKADFDAFIRTYAPPS</sequence>
<dbReference type="EC" id="3.4.-.-" evidence="3"/>
<proteinExistence type="predicted"/>
<comment type="caution">
    <text evidence="3">The sequence shown here is derived from an EMBL/GenBank/DDBJ whole genome shotgun (WGS) entry which is preliminary data.</text>
</comment>
<feature type="signal peptide" evidence="1">
    <location>
        <begin position="1"/>
        <end position="20"/>
    </location>
</feature>
<feature type="chain" id="PRO_5046830609" evidence="1">
    <location>
        <begin position="21"/>
        <end position="233"/>
    </location>
</feature>
<evidence type="ECO:0000313" key="4">
    <source>
        <dbReference type="Proteomes" id="UP001592530"/>
    </source>
</evidence>
<dbReference type="InterPro" id="IPR002925">
    <property type="entry name" value="Dienelactn_hydro"/>
</dbReference>
<gene>
    <name evidence="3" type="ORF">ACEZDB_21510</name>
</gene>
<organism evidence="3 4">
    <name type="scientific">Streptacidiphilus alkalitolerans</name>
    <dbReference type="NCBI Taxonomy" id="3342712"/>
    <lineage>
        <taxon>Bacteria</taxon>
        <taxon>Bacillati</taxon>
        <taxon>Actinomycetota</taxon>
        <taxon>Actinomycetes</taxon>
        <taxon>Kitasatosporales</taxon>
        <taxon>Streptomycetaceae</taxon>
        <taxon>Streptacidiphilus</taxon>
    </lineage>
</organism>
<evidence type="ECO:0000313" key="3">
    <source>
        <dbReference type="EMBL" id="MFC1433226.1"/>
    </source>
</evidence>
<dbReference type="Pfam" id="PF01738">
    <property type="entry name" value="DLH"/>
    <property type="match status" value="1"/>
</dbReference>
<feature type="domain" description="Dienelactone hydrolase" evidence="2">
    <location>
        <begin position="100"/>
        <end position="222"/>
    </location>
</feature>
<dbReference type="SUPFAM" id="SSF53474">
    <property type="entry name" value="alpha/beta-Hydrolases"/>
    <property type="match status" value="1"/>
</dbReference>
<dbReference type="RefSeq" id="WP_380555295.1">
    <property type="nucleotide sequence ID" value="NZ_JBHEZY010000008.1"/>
</dbReference>
<reference evidence="3 4" key="1">
    <citation type="submission" date="2024-09" db="EMBL/GenBank/DDBJ databases">
        <authorList>
            <person name="Lee S.D."/>
        </authorList>
    </citation>
    <scope>NUCLEOTIDE SEQUENCE [LARGE SCALE GENOMIC DNA]</scope>
    <source>
        <strain evidence="3 4">N1-3</strain>
    </source>
</reference>